<protein>
    <submittedName>
        <fullName evidence="2">Uncharacterized protein</fullName>
    </submittedName>
</protein>
<comment type="caution">
    <text evidence="2">The sequence shown here is derived from an EMBL/GenBank/DDBJ whole genome shotgun (WGS) entry which is preliminary data.</text>
</comment>
<feature type="compositionally biased region" description="Basic and acidic residues" evidence="1">
    <location>
        <begin position="160"/>
        <end position="177"/>
    </location>
</feature>
<feature type="compositionally biased region" description="Basic and acidic residues" evidence="1">
    <location>
        <begin position="10"/>
        <end position="34"/>
    </location>
</feature>
<reference evidence="2 3" key="1">
    <citation type="journal article" date="2012" name="Genome Biol.">
        <title>Genome and low-iron response of an oceanic diatom adapted to chronic iron limitation.</title>
        <authorList>
            <person name="Lommer M."/>
            <person name="Specht M."/>
            <person name="Roy A.S."/>
            <person name="Kraemer L."/>
            <person name="Andreson R."/>
            <person name="Gutowska M.A."/>
            <person name="Wolf J."/>
            <person name="Bergner S.V."/>
            <person name="Schilhabel M.B."/>
            <person name="Klostermeier U.C."/>
            <person name="Beiko R.G."/>
            <person name="Rosenstiel P."/>
            <person name="Hippler M."/>
            <person name="Laroche J."/>
        </authorList>
    </citation>
    <scope>NUCLEOTIDE SEQUENCE [LARGE SCALE GENOMIC DNA]</scope>
    <source>
        <strain evidence="2 3">CCMP1005</strain>
    </source>
</reference>
<feature type="region of interest" description="Disordered" evidence="1">
    <location>
        <begin position="1"/>
        <end position="36"/>
    </location>
</feature>
<feature type="region of interest" description="Disordered" evidence="1">
    <location>
        <begin position="85"/>
        <end position="105"/>
    </location>
</feature>
<feature type="compositionally biased region" description="Basic and acidic residues" evidence="1">
    <location>
        <begin position="219"/>
        <end position="230"/>
    </location>
</feature>
<feature type="compositionally biased region" description="Basic and acidic residues" evidence="1">
    <location>
        <begin position="198"/>
        <end position="209"/>
    </location>
</feature>
<keyword evidence="3" id="KW-1185">Reference proteome</keyword>
<dbReference type="Proteomes" id="UP000266841">
    <property type="component" value="Unassembled WGS sequence"/>
</dbReference>
<name>K0RTH8_THAOC</name>
<dbReference type="AlphaFoldDB" id="K0RTH8"/>
<feature type="compositionally biased region" description="Polar residues" evidence="1">
    <location>
        <begin position="178"/>
        <end position="192"/>
    </location>
</feature>
<feature type="region of interest" description="Disordered" evidence="1">
    <location>
        <begin position="138"/>
        <end position="238"/>
    </location>
</feature>
<dbReference type="EMBL" id="AGNL01029323">
    <property type="protein sequence ID" value="EJK57148.1"/>
    <property type="molecule type" value="Genomic_DNA"/>
</dbReference>
<gene>
    <name evidence="2" type="ORF">THAOC_22842</name>
</gene>
<evidence type="ECO:0000313" key="2">
    <source>
        <dbReference type="EMBL" id="EJK57148.1"/>
    </source>
</evidence>
<accession>K0RTH8</accession>
<proteinExistence type="predicted"/>
<sequence>MSSATSGKSDSGDEQRRMARPFHDSGKTDNDGRRLLYPRFPEPARAVFVTPPFSLHFSPRSGPSAPSAVSLLGRLSQAAASLPCCRPRAPRRGKRTSGGGRSGRTDRTRVEAVVLCLSVVVRRLSLASLQGRATLLGGRRSAPGDGPGDAHSSVAPVRTARTEFRPREDAISREKSYTHNQPPESQNRSTRPSLLGVRRRDSARRRLAESGKLSTGRNQESREESRDGTPRRGRPGRR</sequence>
<organism evidence="2 3">
    <name type="scientific">Thalassiosira oceanica</name>
    <name type="common">Marine diatom</name>
    <dbReference type="NCBI Taxonomy" id="159749"/>
    <lineage>
        <taxon>Eukaryota</taxon>
        <taxon>Sar</taxon>
        <taxon>Stramenopiles</taxon>
        <taxon>Ochrophyta</taxon>
        <taxon>Bacillariophyta</taxon>
        <taxon>Coscinodiscophyceae</taxon>
        <taxon>Thalassiosirophycidae</taxon>
        <taxon>Thalassiosirales</taxon>
        <taxon>Thalassiosiraceae</taxon>
        <taxon>Thalassiosira</taxon>
    </lineage>
</organism>
<evidence type="ECO:0000256" key="1">
    <source>
        <dbReference type="SAM" id="MobiDB-lite"/>
    </source>
</evidence>
<evidence type="ECO:0000313" key="3">
    <source>
        <dbReference type="Proteomes" id="UP000266841"/>
    </source>
</evidence>